<keyword evidence="1" id="KW-0175">Coiled coil</keyword>
<proteinExistence type="predicted"/>
<gene>
    <name evidence="2" type="ORF">A2Y57_02975</name>
</gene>
<name>A0A1G1W7R2_9BACT</name>
<dbReference type="InterPro" id="IPR007060">
    <property type="entry name" value="FtsL/DivIC"/>
</dbReference>
<dbReference type="EMBL" id="MHCQ01000040">
    <property type="protein sequence ID" value="OGY23698.1"/>
    <property type="molecule type" value="Genomic_DNA"/>
</dbReference>
<feature type="coiled-coil region" evidence="1">
    <location>
        <begin position="35"/>
        <end position="62"/>
    </location>
</feature>
<accession>A0A1G1W7R2</accession>
<evidence type="ECO:0000313" key="3">
    <source>
        <dbReference type="Proteomes" id="UP000177103"/>
    </source>
</evidence>
<protein>
    <recommendedName>
        <fullName evidence="4">Septum formation initiator</fullName>
    </recommendedName>
</protein>
<evidence type="ECO:0008006" key="4">
    <source>
        <dbReference type="Google" id="ProtNLM"/>
    </source>
</evidence>
<dbReference type="Proteomes" id="UP000177103">
    <property type="component" value="Unassembled WGS sequence"/>
</dbReference>
<evidence type="ECO:0000313" key="2">
    <source>
        <dbReference type="EMBL" id="OGY23698.1"/>
    </source>
</evidence>
<evidence type="ECO:0000256" key="1">
    <source>
        <dbReference type="SAM" id="Coils"/>
    </source>
</evidence>
<organism evidence="2 3">
    <name type="scientific">Candidatus Woykebacteria bacterium RBG_13_40_7b</name>
    <dbReference type="NCBI Taxonomy" id="1802594"/>
    <lineage>
        <taxon>Bacteria</taxon>
        <taxon>Candidatus Woykeibacteriota</taxon>
    </lineage>
</organism>
<dbReference type="Pfam" id="PF04977">
    <property type="entry name" value="DivIC"/>
    <property type="match status" value="1"/>
</dbReference>
<reference evidence="2 3" key="1">
    <citation type="journal article" date="2016" name="Nat. Commun.">
        <title>Thousands of microbial genomes shed light on interconnected biogeochemical processes in an aquifer system.</title>
        <authorList>
            <person name="Anantharaman K."/>
            <person name="Brown C.T."/>
            <person name="Hug L.A."/>
            <person name="Sharon I."/>
            <person name="Castelle C.J."/>
            <person name="Probst A.J."/>
            <person name="Thomas B.C."/>
            <person name="Singh A."/>
            <person name="Wilkins M.J."/>
            <person name="Karaoz U."/>
            <person name="Brodie E.L."/>
            <person name="Williams K.H."/>
            <person name="Hubbard S.S."/>
            <person name="Banfield J.F."/>
        </authorList>
    </citation>
    <scope>NUCLEOTIDE SEQUENCE [LARGE SCALE GENOMIC DNA]</scope>
</reference>
<comment type="caution">
    <text evidence="2">The sequence shown here is derived from an EMBL/GenBank/DDBJ whole genome shotgun (WGS) entry which is preliminary data.</text>
</comment>
<dbReference type="AlphaFoldDB" id="A0A1G1W7R2"/>
<sequence length="118" mass="13818">MRRTALFLFFLFLGLLMIIAASKSTYEVYRSSVFLKEEQQRLLEERRKNEALRKELEYKKSDFFVEKEARDKLSLGKEGETAVIIPGIKDASSSASLVDSRSNPQKWFDLFFNESNFF</sequence>